<dbReference type="Proteomes" id="UP000046187">
    <property type="component" value="Unassembled WGS sequence"/>
</dbReference>
<dbReference type="RefSeq" id="WP_144423672.1">
    <property type="nucleotide sequence ID" value="NZ_CXOI01000006.1"/>
</dbReference>
<dbReference type="AlphaFoldDB" id="A0A0K2ZED5"/>
<proteinExistence type="predicted"/>
<name>A0A0K2ZED5_9XANT</name>
<reference evidence="2" key="1">
    <citation type="submission" date="2015-07" db="EMBL/GenBank/DDBJ databases">
        <authorList>
            <person name="Wibberg D."/>
        </authorList>
    </citation>
    <scope>NUCLEOTIDE SEQUENCE [LARGE SCALE GENOMIC DNA]</scope>
</reference>
<keyword evidence="2" id="KW-1185">Reference proteome</keyword>
<protein>
    <submittedName>
        <fullName evidence="1">Uncharacterized protein</fullName>
    </submittedName>
</protein>
<evidence type="ECO:0000313" key="1">
    <source>
        <dbReference type="EMBL" id="CTP83247.1"/>
    </source>
</evidence>
<gene>
    <name evidence="1" type="ORF">XTALMG727_0566</name>
</gene>
<accession>A0A0K2ZED5</accession>
<dbReference type="EMBL" id="CXOI01000006">
    <property type="protein sequence ID" value="CTP83247.1"/>
    <property type="molecule type" value="Genomic_DNA"/>
</dbReference>
<sequence>MAYLETDTCYHCDAIATGGEHVPPKCLFPKEGDWSQLMKVPSCKAHNEATSKADEYLKFLLGAIASDIPESVRRSVARGTIRLAQMRSRNLHRFGFRWKDEVLAIDGDFPLEFELLSTCLEKMARALYFLHHGHRRKLLIDLKVWPLFIPLGPEVDPEFSSLVEGFRVWADLKFKELPRSGTHQEIFAYQVIEEPTFVVVNMEFYGAHRACVAGRAE</sequence>
<evidence type="ECO:0000313" key="2">
    <source>
        <dbReference type="Proteomes" id="UP000046187"/>
    </source>
</evidence>
<organism evidence="1 2">
    <name type="scientific">Xanthomonas graminis pv. arrhenatheri LMG 727</name>
    <dbReference type="NCBI Taxonomy" id="1195923"/>
    <lineage>
        <taxon>Bacteria</taxon>
        <taxon>Pseudomonadati</taxon>
        <taxon>Pseudomonadota</taxon>
        <taxon>Gammaproteobacteria</taxon>
        <taxon>Lysobacterales</taxon>
        <taxon>Lysobacteraceae</taxon>
        <taxon>Xanthomonas</taxon>
        <taxon>Xanthomonas translucens group</taxon>
        <taxon>Xanthomonas graminis</taxon>
    </lineage>
</organism>